<dbReference type="EMBL" id="MT631392">
    <property type="protein sequence ID" value="QNO49682.1"/>
    <property type="molecule type" value="Genomic_DNA"/>
</dbReference>
<feature type="transmembrane region" description="Helical" evidence="1">
    <location>
        <begin position="130"/>
        <end position="150"/>
    </location>
</feature>
<proteinExistence type="predicted"/>
<keyword evidence="1" id="KW-1133">Transmembrane helix</keyword>
<name>A0A7G9YNU8_9EURY</name>
<dbReference type="SUPFAM" id="SSF49478">
    <property type="entry name" value="Cna protein B-type domain"/>
    <property type="match status" value="1"/>
</dbReference>
<accession>A0A7G9YNU8</accession>
<sequence>MKRERVCVMLALLVVLSCVSISEVSAHRLVIDREIGEIGVKAYFEGAGPCQDANVKVYDKEGNLYIEGVTDDKGYFGFPPKIGMGEYTVAVDAVHMPGHKAETVINLSQASGGAGAGSAGGTEMPLYTRILAGLGYIIGLAGAAMVYVSWKLKKKI</sequence>
<gene>
    <name evidence="2" type="ORF">PLAOKDGB_00011</name>
</gene>
<keyword evidence="1" id="KW-0472">Membrane</keyword>
<evidence type="ECO:0000313" key="2">
    <source>
        <dbReference type="EMBL" id="QNO49682.1"/>
    </source>
</evidence>
<dbReference type="AlphaFoldDB" id="A0A7G9YNU8"/>
<keyword evidence="1" id="KW-0812">Transmembrane</keyword>
<evidence type="ECO:0000256" key="1">
    <source>
        <dbReference type="SAM" id="Phobius"/>
    </source>
</evidence>
<protein>
    <recommendedName>
        <fullName evidence="3">Carboxypeptidase regulatory-like domain-containing protein</fullName>
    </recommendedName>
</protein>
<reference evidence="2" key="1">
    <citation type="submission" date="2020-06" db="EMBL/GenBank/DDBJ databases">
        <title>Unique genomic features of the anaerobic methanotrophic archaea.</title>
        <authorList>
            <person name="Chadwick G.L."/>
            <person name="Skennerton C.T."/>
            <person name="Laso-Perez R."/>
            <person name="Leu A.O."/>
            <person name="Speth D.R."/>
            <person name="Yu H."/>
            <person name="Morgan-Lang C."/>
            <person name="Hatzenpichler R."/>
            <person name="Goudeau D."/>
            <person name="Malmstrom R."/>
            <person name="Brazelton W.J."/>
            <person name="Woyke T."/>
            <person name="Hallam S.J."/>
            <person name="Tyson G.W."/>
            <person name="Wegener G."/>
            <person name="Boetius A."/>
            <person name="Orphan V."/>
        </authorList>
    </citation>
    <scope>NUCLEOTIDE SEQUENCE</scope>
</reference>
<organism evidence="2">
    <name type="scientific">Candidatus Methanogaster sp. ANME-2c ERB4</name>
    <dbReference type="NCBI Taxonomy" id="2759911"/>
    <lineage>
        <taxon>Archaea</taxon>
        <taxon>Methanobacteriati</taxon>
        <taxon>Methanobacteriota</taxon>
        <taxon>Stenosarchaea group</taxon>
        <taxon>Methanomicrobia</taxon>
        <taxon>Methanosarcinales</taxon>
        <taxon>ANME-2 cluster</taxon>
        <taxon>Candidatus Methanogasteraceae</taxon>
        <taxon>Candidatus Methanogaster</taxon>
    </lineage>
</organism>
<evidence type="ECO:0008006" key="3">
    <source>
        <dbReference type="Google" id="ProtNLM"/>
    </source>
</evidence>
<dbReference type="PROSITE" id="PS51257">
    <property type="entry name" value="PROKAR_LIPOPROTEIN"/>
    <property type="match status" value="1"/>
</dbReference>